<organism evidence="12 13">
    <name type="scientific">Cryptobacterium curtum (strain ATCC 700683 / DSM 15641 / CCUG 43107 / 12-3)</name>
    <dbReference type="NCBI Taxonomy" id="469378"/>
    <lineage>
        <taxon>Bacteria</taxon>
        <taxon>Bacillati</taxon>
        <taxon>Actinomycetota</taxon>
        <taxon>Coriobacteriia</taxon>
        <taxon>Eggerthellales</taxon>
        <taxon>Eggerthellaceae</taxon>
        <taxon>Cryptobacterium</taxon>
    </lineage>
</organism>
<evidence type="ECO:0000256" key="6">
    <source>
        <dbReference type="ARBA" id="ARBA00022842"/>
    </source>
</evidence>
<dbReference type="GO" id="GO:0005829">
    <property type="term" value="C:cytosol"/>
    <property type="evidence" value="ECO:0007669"/>
    <property type="project" value="TreeGrafter"/>
</dbReference>
<dbReference type="GO" id="GO:0046872">
    <property type="term" value="F:metal ion binding"/>
    <property type="evidence" value="ECO:0007669"/>
    <property type="project" value="UniProtKB-KW"/>
</dbReference>
<keyword evidence="5 10" id="KW-0378">Hydrolase</keyword>
<name>C7MKY0_CRYCD</name>
<feature type="binding site" evidence="10">
    <location>
        <position position="71"/>
    </location>
    <ligand>
        <name>substrate</name>
    </ligand>
</feature>
<evidence type="ECO:0000256" key="11">
    <source>
        <dbReference type="RuleBase" id="RU003781"/>
    </source>
</evidence>
<comment type="subunit">
    <text evidence="2 10">Homodimer.</text>
</comment>
<dbReference type="KEGG" id="ccu:Ccur_12450"/>
<dbReference type="InterPro" id="IPR029001">
    <property type="entry name" value="ITPase-like_fam"/>
</dbReference>
<feature type="binding site" evidence="10">
    <location>
        <position position="70"/>
    </location>
    <ligand>
        <name>Mg(2+)</name>
        <dbReference type="ChEBI" id="CHEBI:18420"/>
    </ligand>
</feature>
<sequence length="198" mass="21130">MKTVVIASNNAHKVSEIADALNFEGWEFKTLQQAGIESDPEENAQTFLENARIKARAAHEAWGGAVLADDSGLEVDALGGNPGVFSARYAGLHGDDEANNAKLLAELSDVPQSSRTARFVCTLVFIDEDGSETTARGTVEGIIGFEARGTEGFGYDPLFIPDVLGGVKTLAEVTQQEKSAVSHRGNALRELKKKLLNA</sequence>
<dbReference type="GO" id="GO:0035870">
    <property type="term" value="F:dITP diphosphatase activity"/>
    <property type="evidence" value="ECO:0007669"/>
    <property type="project" value="UniProtKB-UniRule"/>
</dbReference>
<keyword evidence="6 10" id="KW-0460">Magnesium</keyword>
<dbReference type="AlphaFoldDB" id="C7MKY0"/>
<feature type="binding site" evidence="10">
    <location>
        <position position="41"/>
    </location>
    <ligand>
        <name>Mg(2+)</name>
        <dbReference type="ChEBI" id="CHEBI:18420"/>
    </ligand>
</feature>
<dbReference type="InterPro" id="IPR002637">
    <property type="entry name" value="RdgB/HAM1"/>
</dbReference>
<reference evidence="12 13" key="1">
    <citation type="journal article" date="2009" name="Stand. Genomic Sci.">
        <title>Complete genome sequence of Cryptobacterium curtum type strain (12-3).</title>
        <authorList>
            <person name="Mavrommatis K."/>
            <person name="Pukall R."/>
            <person name="Rohde C."/>
            <person name="Chen F."/>
            <person name="Sims D."/>
            <person name="Brettin T."/>
            <person name="Kuske C."/>
            <person name="Detter J.C."/>
            <person name="Han C."/>
            <person name="Lapidus A."/>
            <person name="Copeland A."/>
            <person name="Glavina Del Rio T."/>
            <person name="Nolan M."/>
            <person name="Lucas S."/>
            <person name="Tice H."/>
            <person name="Cheng J.F."/>
            <person name="Bruce D."/>
            <person name="Goodwin L."/>
            <person name="Pitluck S."/>
            <person name="Ovchinnikova G."/>
            <person name="Pati A."/>
            <person name="Ivanova N."/>
            <person name="Chen A."/>
            <person name="Palaniappan K."/>
            <person name="Chain P."/>
            <person name="D'haeseleer P."/>
            <person name="Goker M."/>
            <person name="Bristow J."/>
            <person name="Eisen J.A."/>
            <person name="Markowitz V."/>
            <person name="Hugenholtz P."/>
            <person name="Rohde M."/>
            <person name="Klenk H.P."/>
            <person name="Kyrpides N.C."/>
        </authorList>
    </citation>
    <scope>NUCLEOTIDE SEQUENCE [LARGE SCALE GENOMIC DNA]</scope>
    <source>
        <strain evidence="13">ATCC 700683 / DSM 15641 / 12-3</strain>
    </source>
</reference>
<evidence type="ECO:0000256" key="3">
    <source>
        <dbReference type="ARBA" id="ARBA00022723"/>
    </source>
</evidence>
<comment type="cofactor">
    <cofactor evidence="10">
        <name>Mg(2+)</name>
        <dbReference type="ChEBI" id="CHEBI:18420"/>
    </cofactor>
    <text evidence="10">Binds 1 Mg(2+) ion per subunit.</text>
</comment>
<dbReference type="FunFam" id="3.90.950.10:FF:000001">
    <property type="entry name" value="dITP/XTP pyrophosphatase"/>
    <property type="match status" value="1"/>
</dbReference>
<comment type="catalytic activity">
    <reaction evidence="9 10">
        <text>XTP + H2O = XMP + diphosphate + H(+)</text>
        <dbReference type="Rhea" id="RHEA:28610"/>
        <dbReference type="ChEBI" id="CHEBI:15377"/>
        <dbReference type="ChEBI" id="CHEBI:15378"/>
        <dbReference type="ChEBI" id="CHEBI:33019"/>
        <dbReference type="ChEBI" id="CHEBI:57464"/>
        <dbReference type="ChEBI" id="CHEBI:61314"/>
        <dbReference type="EC" id="3.6.1.66"/>
    </reaction>
</comment>
<dbReference type="GO" id="GO:0036220">
    <property type="term" value="F:ITP diphosphatase activity"/>
    <property type="evidence" value="ECO:0007669"/>
    <property type="project" value="UniProtKB-UniRule"/>
</dbReference>
<feature type="binding site" evidence="10">
    <location>
        <begin position="153"/>
        <end position="156"/>
    </location>
    <ligand>
        <name>substrate</name>
    </ligand>
</feature>
<dbReference type="HAMAP" id="MF_01405">
    <property type="entry name" value="Non_canon_purine_NTPase"/>
    <property type="match status" value="1"/>
</dbReference>
<evidence type="ECO:0000256" key="7">
    <source>
        <dbReference type="ARBA" id="ARBA00023080"/>
    </source>
</evidence>
<protein>
    <recommendedName>
        <fullName evidence="10">dITP/XTP pyrophosphatase</fullName>
        <ecNumber evidence="10">3.6.1.66</ecNumber>
    </recommendedName>
    <alternativeName>
        <fullName evidence="10">Non-canonical purine NTP pyrophosphatase</fullName>
    </alternativeName>
    <alternativeName>
        <fullName evidence="10">Non-standard purine NTP pyrophosphatase</fullName>
    </alternativeName>
    <alternativeName>
        <fullName evidence="10">Nucleoside-triphosphate diphosphatase</fullName>
    </alternativeName>
    <alternativeName>
        <fullName evidence="10">Nucleoside-triphosphate pyrophosphatase</fullName>
        <shortName evidence="10">NTPase</shortName>
    </alternativeName>
</protein>
<proteinExistence type="inferred from homology"/>
<dbReference type="OrthoDB" id="9807456at2"/>
<dbReference type="Gene3D" id="3.90.950.10">
    <property type="match status" value="1"/>
</dbReference>
<evidence type="ECO:0000256" key="5">
    <source>
        <dbReference type="ARBA" id="ARBA00022801"/>
    </source>
</evidence>
<dbReference type="SUPFAM" id="SSF52972">
    <property type="entry name" value="ITPase-like"/>
    <property type="match status" value="1"/>
</dbReference>
<dbReference type="HOGENOM" id="CLU_082080_0_2_11"/>
<evidence type="ECO:0000256" key="1">
    <source>
        <dbReference type="ARBA" id="ARBA00008023"/>
    </source>
</evidence>
<keyword evidence="3 10" id="KW-0479">Metal-binding</keyword>
<dbReference type="RefSeq" id="WP_015778790.1">
    <property type="nucleotide sequence ID" value="NC_013170.1"/>
</dbReference>
<dbReference type="NCBIfam" id="TIGR00042">
    <property type="entry name" value="RdgB/HAM1 family non-canonical purine NTP pyrophosphatase"/>
    <property type="match status" value="1"/>
</dbReference>
<dbReference type="GO" id="GO:0017111">
    <property type="term" value="F:ribonucleoside triphosphate phosphatase activity"/>
    <property type="evidence" value="ECO:0007669"/>
    <property type="project" value="InterPro"/>
</dbReference>
<dbReference type="PANTHER" id="PTHR11067:SF9">
    <property type="entry name" value="INOSINE TRIPHOSPHATE PYROPHOSPHATASE"/>
    <property type="match status" value="1"/>
</dbReference>
<dbReference type="Proteomes" id="UP000000954">
    <property type="component" value="Chromosome"/>
</dbReference>
<feature type="binding site" evidence="10">
    <location>
        <position position="178"/>
    </location>
    <ligand>
        <name>substrate</name>
    </ligand>
</feature>
<feature type="active site" description="Proton acceptor" evidence="10">
    <location>
        <position position="70"/>
    </location>
</feature>
<dbReference type="CDD" id="cd00515">
    <property type="entry name" value="HAM1"/>
    <property type="match status" value="1"/>
</dbReference>
<dbReference type="GO" id="GO:0036222">
    <property type="term" value="F:XTP diphosphatase activity"/>
    <property type="evidence" value="ECO:0007669"/>
    <property type="project" value="UniProtKB-UniRule"/>
</dbReference>
<dbReference type="EMBL" id="CP001682">
    <property type="protein sequence ID" value="ACU94927.1"/>
    <property type="molecule type" value="Genomic_DNA"/>
</dbReference>
<evidence type="ECO:0000313" key="12">
    <source>
        <dbReference type="EMBL" id="ACU94927.1"/>
    </source>
</evidence>
<dbReference type="InterPro" id="IPR020922">
    <property type="entry name" value="dITP/XTP_pyrophosphatase"/>
</dbReference>
<evidence type="ECO:0000256" key="10">
    <source>
        <dbReference type="HAMAP-Rule" id="MF_01405"/>
    </source>
</evidence>
<keyword evidence="13" id="KW-1185">Reference proteome</keyword>
<dbReference type="Pfam" id="PF01725">
    <property type="entry name" value="Ham1p_like"/>
    <property type="match status" value="1"/>
</dbReference>
<dbReference type="GO" id="GO:0009117">
    <property type="term" value="P:nucleotide metabolic process"/>
    <property type="evidence" value="ECO:0007669"/>
    <property type="project" value="UniProtKB-KW"/>
</dbReference>
<gene>
    <name evidence="12" type="ordered locus">Ccur_12450</name>
</gene>
<accession>C7MKY0</accession>
<dbReference type="PANTHER" id="PTHR11067">
    <property type="entry name" value="INOSINE TRIPHOSPHATE PYROPHOSPHATASE/HAM1 PROTEIN"/>
    <property type="match status" value="1"/>
</dbReference>
<dbReference type="EC" id="3.6.1.66" evidence="10"/>
<dbReference type="STRING" id="469378.Ccur_12450"/>
<comment type="similarity">
    <text evidence="1 10 11">Belongs to the HAM1 NTPase family.</text>
</comment>
<keyword evidence="4 10" id="KW-0547">Nucleotide-binding</keyword>
<comment type="function">
    <text evidence="10">Pyrophosphatase that catalyzes the hydrolysis of nucleoside triphosphates to their monophosphate derivatives, with a high preference for the non-canonical purine nucleotides XTP (xanthosine triphosphate), dITP (deoxyinosine triphosphate) and ITP. Seems to function as a house-cleaning enzyme that removes non-canonical purine nucleotides from the nucleotide pool, thus preventing their incorporation into DNA/RNA and avoiding chromosomal lesions.</text>
</comment>
<evidence type="ECO:0000256" key="9">
    <source>
        <dbReference type="ARBA" id="ARBA00052017"/>
    </source>
</evidence>
<keyword evidence="7 10" id="KW-0546">Nucleotide metabolism</keyword>
<evidence type="ECO:0000256" key="8">
    <source>
        <dbReference type="ARBA" id="ARBA00051875"/>
    </source>
</evidence>
<dbReference type="GO" id="GO:0009146">
    <property type="term" value="P:purine nucleoside triphosphate catabolic process"/>
    <property type="evidence" value="ECO:0007669"/>
    <property type="project" value="UniProtKB-UniRule"/>
</dbReference>
<comment type="catalytic activity">
    <reaction evidence="10">
        <text>ITP + H2O = IMP + diphosphate + H(+)</text>
        <dbReference type="Rhea" id="RHEA:29399"/>
        <dbReference type="ChEBI" id="CHEBI:15377"/>
        <dbReference type="ChEBI" id="CHEBI:15378"/>
        <dbReference type="ChEBI" id="CHEBI:33019"/>
        <dbReference type="ChEBI" id="CHEBI:58053"/>
        <dbReference type="ChEBI" id="CHEBI:61402"/>
        <dbReference type="EC" id="3.6.1.66"/>
    </reaction>
</comment>
<comment type="catalytic activity">
    <reaction evidence="8 10">
        <text>dITP + H2O = dIMP + diphosphate + H(+)</text>
        <dbReference type="Rhea" id="RHEA:28342"/>
        <dbReference type="ChEBI" id="CHEBI:15377"/>
        <dbReference type="ChEBI" id="CHEBI:15378"/>
        <dbReference type="ChEBI" id="CHEBI:33019"/>
        <dbReference type="ChEBI" id="CHEBI:61194"/>
        <dbReference type="ChEBI" id="CHEBI:61382"/>
        <dbReference type="EC" id="3.6.1.66"/>
    </reaction>
</comment>
<evidence type="ECO:0000256" key="2">
    <source>
        <dbReference type="ARBA" id="ARBA00011738"/>
    </source>
</evidence>
<evidence type="ECO:0000256" key="4">
    <source>
        <dbReference type="ARBA" id="ARBA00022741"/>
    </source>
</evidence>
<dbReference type="GO" id="GO:0000166">
    <property type="term" value="F:nucleotide binding"/>
    <property type="evidence" value="ECO:0007669"/>
    <property type="project" value="UniProtKB-KW"/>
</dbReference>
<dbReference type="eggNOG" id="COG0127">
    <property type="taxonomic scope" value="Bacteria"/>
</dbReference>
<feature type="binding site" evidence="10">
    <location>
        <begin position="183"/>
        <end position="184"/>
    </location>
    <ligand>
        <name>substrate</name>
    </ligand>
</feature>
<evidence type="ECO:0000313" key="13">
    <source>
        <dbReference type="Proteomes" id="UP000000954"/>
    </source>
</evidence>
<feature type="binding site" evidence="10">
    <location>
        <begin position="8"/>
        <end position="13"/>
    </location>
    <ligand>
        <name>substrate</name>
    </ligand>
</feature>